<organism evidence="1 2">
    <name type="scientific">Haliscomenobacter hydrossis (strain ATCC 27775 / DSM 1100 / LMG 10767 / O)</name>
    <dbReference type="NCBI Taxonomy" id="760192"/>
    <lineage>
        <taxon>Bacteria</taxon>
        <taxon>Pseudomonadati</taxon>
        <taxon>Bacteroidota</taxon>
        <taxon>Saprospiria</taxon>
        <taxon>Saprospirales</taxon>
        <taxon>Haliscomenobacteraceae</taxon>
        <taxon>Haliscomenobacter</taxon>
    </lineage>
</organism>
<sequence>MCVTSAKALLTSTYVGAWEIDHPTYGYRHVLAYQNAPQNLAEGPNCMLLHVPTAAPILPEHLLDTADCPDLLRRMTRQLLANYSRSNIVPQQIFVVEMGVYHVVLLNEKSEAGLKGALEQIPVEKRPHIAPELLNFYAEQFPDYPLVLACFNNRDSHNASPIMLHYPPIHADYLFYNLLEGHDGGVPVLEQTVERHQTIIAGSNRMEAWKEEPRNFNYPGVPEHLLPFLPTVGATQELVGDAPNGDGWYRL</sequence>
<evidence type="ECO:0000313" key="1">
    <source>
        <dbReference type="EMBL" id="AEE51860.1"/>
    </source>
</evidence>
<name>F4L5M5_HALH1</name>
<dbReference type="RefSeq" id="WP_013766398.1">
    <property type="nucleotide sequence ID" value="NC_015510.1"/>
</dbReference>
<dbReference type="eggNOG" id="ENOG5033RZK">
    <property type="taxonomic scope" value="Bacteria"/>
</dbReference>
<evidence type="ECO:0000313" key="2">
    <source>
        <dbReference type="Proteomes" id="UP000008461"/>
    </source>
</evidence>
<gene>
    <name evidence="1" type="ordered locus">Halhy_4012</name>
</gene>
<dbReference type="AlphaFoldDB" id="F4L5M5"/>
<dbReference type="HOGENOM" id="CLU_096763_0_0_10"/>
<dbReference type="OrthoDB" id="4568424at2"/>
<accession>F4L5M5</accession>
<dbReference type="STRING" id="760192.Halhy_4012"/>
<dbReference type="Proteomes" id="UP000008461">
    <property type="component" value="Chromosome"/>
</dbReference>
<dbReference type="EMBL" id="CP002691">
    <property type="protein sequence ID" value="AEE51860.1"/>
    <property type="molecule type" value="Genomic_DNA"/>
</dbReference>
<keyword evidence="2" id="KW-1185">Reference proteome</keyword>
<dbReference type="KEGG" id="hhy:Halhy_4012"/>
<proteinExistence type="predicted"/>
<protein>
    <submittedName>
        <fullName evidence="1">Uncharacterized protein</fullName>
    </submittedName>
</protein>
<reference key="2">
    <citation type="submission" date="2011-04" db="EMBL/GenBank/DDBJ databases">
        <title>Complete sequence of chromosome of Haliscomenobacter hydrossis DSM 1100.</title>
        <authorList>
            <consortium name="US DOE Joint Genome Institute (JGI-PGF)"/>
            <person name="Lucas S."/>
            <person name="Han J."/>
            <person name="Lapidus A."/>
            <person name="Bruce D."/>
            <person name="Goodwin L."/>
            <person name="Pitluck S."/>
            <person name="Peters L."/>
            <person name="Kyrpides N."/>
            <person name="Mavromatis K."/>
            <person name="Ivanova N."/>
            <person name="Ovchinnikova G."/>
            <person name="Pagani I."/>
            <person name="Daligault H."/>
            <person name="Detter J.C."/>
            <person name="Han C."/>
            <person name="Land M."/>
            <person name="Hauser L."/>
            <person name="Markowitz V."/>
            <person name="Cheng J.-F."/>
            <person name="Hugenholtz P."/>
            <person name="Woyke T."/>
            <person name="Wu D."/>
            <person name="Verbarg S."/>
            <person name="Frueling A."/>
            <person name="Brambilla E."/>
            <person name="Klenk H.-P."/>
            <person name="Eisen J.A."/>
        </authorList>
    </citation>
    <scope>NUCLEOTIDE SEQUENCE</scope>
    <source>
        <strain>DSM 1100</strain>
    </source>
</reference>
<reference evidence="1 2" key="1">
    <citation type="journal article" date="2011" name="Stand. Genomic Sci.">
        <title>Complete genome sequence of Haliscomenobacter hydrossis type strain (O).</title>
        <authorList>
            <consortium name="US DOE Joint Genome Institute (JGI-PGF)"/>
            <person name="Daligault H."/>
            <person name="Lapidus A."/>
            <person name="Zeytun A."/>
            <person name="Nolan M."/>
            <person name="Lucas S."/>
            <person name="Del Rio T.G."/>
            <person name="Tice H."/>
            <person name="Cheng J.F."/>
            <person name="Tapia R."/>
            <person name="Han C."/>
            <person name="Goodwin L."/>
            <person name="Pitluck S."/>
            <person name="Liolios K."/>
            <person name="Pagani I."/>
            <person name="Ivanova N."/>
            <person name="Huntemann M."/>
            <person name="Mavromatis K."/>
            <person name="Mikhailova N."/>
            <person name="Pati A."/>
            <person name="Chen A."/>
            <person name="Palaniappan K."/>
            <person name="Land M."/>
            <person name="Hauser L."/>
            <person name="Brambilla E.M."/>
            <person name="Rohde M."/>
            <person name="Verbarg S."/>
            <person name="Goker M."/>
            <person name="Bristow J."/>
            <person name="Eisen J.A."/>
            <person name="Markowitz V."/>
            <person name="Hugenholtz P."/>
            <person name="Kyrpides N.C."/>
            <person name="Klenk H.P."/>
            <person name="Woyke T."/>
        </authorList>
    </citation>
    <scope>NUCLEOTIDE SEQUENCE [LARGE SCALE GENOMIC DNA]</scope>
    <source>
        <strain evidence="2">ATCC 27775 / DSM 1100 / LMG 10767 / O</strain>
    </source>
</reference>